<dbReference type="PANTHER" id="PTHR13375:SF3">
    <property type="entry name" value="THO COMPLEX SUBUNIT 5 HOMOLOG"/>
    <property type="match status" value="1"/>
</dbReference>
<dbReference type="VEuPathDB" id="VectorBase:PPAPM1_004968"/>
<keyword evidence="6" id="KW-1185">Reference proteome</keyword>
<comment type="subcellular location">
    <subcellularLocation>
        <location evidence="1">Nucleus</location>
    </subcellularLocation>
</comment>
<reference evidence="5" key="1">
    <citation type="submission" date="2022-08" db="UniProtKB">
        <authorList>
            <consortium name="EnsemblMetazoa"/>
        </authorList>
    </citation>
    <scope>IDENTIFICATION</scope>
    <source>
        <strain evidence="5">Israel</strain>
    </source>
</reference>
<feature type="region of interest" description="Disordered" evidence="4">
    <location>
        <begin position="1"/>
        <end position="36"/>
    </location>
</feature>
<dbReference type="GO" id="GO:0003729">
    <property type="term" value="F:mRNA binding"/>
    <property type="evidence" value="ECO:0007669"/>
    <property type="project" value="TreeGrafter"/>
</dbReference>
<evidence type="ECO:0000256" key="2">
    <source>
        <dbReference type="ARBA" id="ARBA00008044"/>
    </source>
</evidence>
<proteinExistence type="inferred from homology"/>
<sequence length="696" mass="79672">MVNKETSEKESSEKKRRRTTTSSSSNDTTPSKISKEENVYLNAIKFEEQEASKRSPEKDSKLYHQTCEDLRKIFSDVYALKKDPEKNRHEIAEKLVDGSMMVVLLKKLNRLDKLRIRSGRDSLHREKLNVDSNRLQLQNLLYEADHLKREVQRCYQFKSQDEDIDLVSVEEFYEKAPESISRPEKTKNDEHARRLARLEWELQQRKELATLYKDLQASKELVAEDINSKAERLASLAPRLQSLLKATRPLQEALEMGVEKEWEVQKLARLLPRPLYLFYSNAQGFADACDKYMAISIDGDEEEAKQIEDSTKETQEDSEDNPGDSDNEDNEADKSHHRGRLSKTLILEQKRTNLFKPHPLSVTVSLSSKDKSKGILSIIFNFLPELGIVAARCKVREMQNVGVSAGDVINPGSLLNCLFPDDYGSESPSSRSKFQLEAVGLEANRMISMLLEKRLGKPYRWAQRVCGLEMSPKGDVLASDDLSQTSMSSVIKQIRSRWTSRVNLYRQIVTLEAGNIDLPKNHPDEKVPMRISCRLSSWIGSTWQEFSSHPFTNKFIEENLVSENDLFFQATITRDSAKLVCFVAVGCDFPAQLPVWALRLNWNGQHDATNNPAVRDMEYWVNTLEEGVKGRKASALVSQLRRIMTSMDILLETESILRAKADFPAEKTFIKAFRGRQRSRPYRMMENGGGVVYTQI</sequence>
<feature type="compositionally biased region" description="Acidic residues" evidence="4">
    <location>
        <begin position="316"/>
        <end position="331"/>
    </location>
</feature>
<name>A0A1B0DAS6_PHLPP</name>
<evidence type="ECO:0000256" key="3">
    <source>
        <dbReference type="ARBA" id="ARBA00023242"/>
    </source>
</evidence>
<dbReference type="EMBL" id="AJVK01013388">
    <property type="status" value="NOT_ANNOTATED_CDS"/>
    <property type="molecule type" value="Genomic_DNA"/>
</dbReference>
<feature type="compositionally biased region" description="Basic and acidic residues" evidence="4">
    <location>
        <begin position="304"/>
        <end position="315"/>
    </location>
</feature>
<dbReference type="GO" id="GO:0000445">
    <property type="term" value="C:THO complex part of transcription export complex"/>
    <property type="evidence" value="ECO:0007669"/>
    <property type="project" value="TreeGrafter"/>
</dbReference>
<dbReference type="EnsemblMetazoa" id="PPAI004781-RA">
    <property type="protein sequence ID" value="PPAI004781-PA"/>
    <property type="gene ID" value="PPAI004781"/>
</dbReference>
<keyword evidence="3" id="KW-0539">Nucleus</keyword>
<accession>A0A1B0DAS6</accession>
<evidence type="ECO:0000256" key="1">
    <source>
        <dbReference type="ARBA" id="ARBA00004123"/>
    </source>
</evidence>
<dbReference type="VEuPathDB" id="VectorBase:PPAI004781"/>
<evidence type="ECO:0000313" key="5">
    <source>
        <dbReference type="EnsemblMetazoa" id="PPAI004781-PA"/>
    </source>
</evidence>
<dbReference type="Pfam" id="PF09766">
    <property type="entry name" value="FmiP_Thoc5"/>
    <property type="match status" value="1"/>
</dbReference>
<dbReference type="PANTHER" id="PTHR13375">
    <property type="entry name" value="FMS INTERACTING PROTEIN"/>
    <property type="match status" value="1"/>
</dbReference>
<feature type="region of interest" description="Disordered" evidence="4">
    <location>
        <begin position="302"/>
        <end position="342"/>
    </location>
</feature>
<feature type="compositionally biased region" description="Basic and acidic residues" evidence="4">
    <location>
        <begin position="1"/>
        <end position="13"/>
    </location>
</feature>
<evidence type="ECO:0000256" key="4">
    <source>
        <dbReference type="SAM" id="MobiDB-lite"/>
    </source>
</evidence>
<evidence type="ECO:0000313" key="6">
    <source>
        <dbReference type="Proteomes" id="UP000092462"/>
    </source>
</evidence>
<comment type="similarity">
    <text evidence="2">Belongs to the THOC5 family.</text>
</comment>
<dbReference type="GO" id="GO:0006406">
    <property type="term" value="P:mRNA export from nucleus"/>
    <property type="evidence" value="ECO:0007669"/>
    <property type="project" value="TreeGrafter"/>
</dbReference>
<dbReference type="InterPro" id="IPR019163">
    <property type="entry name" value="THO_Thoc5"/>
</dbReference>
<protein>
    <submittedName>
        <fullName evidence="5">Uncharacterized protein</fullName>
    </submittedName>
</protein>
<dbReference type="AlphaFoldDB" id="A0A1B0DAS6"/>
<organism evidence="5 6">
    <name type="scientific">Phlebotomus papatasi</name>
    <name type="common">Sandfly</name>
    <dbReference type="NCBI Taxonomy" id="29031"/>
    <lineage>
        <taxon>Eukaryota</taxon>
        <taxon>Metazoa</taxon>
        <taxon>Ecdysozoa</taxon>
        <taxon>Arthropoda</taxon>
        <taxon>Hexapoda</taxon>
        <taxon>Insecta</taxon>
        <taxon>Pterygota</taxon>
        <taxon>Neoptera</taxon>
        <taxon>Endopterygota</taxon>
        <taxon>Diptera</taxon>
        <taxon>Nematocera</taxon>
        <taxon>Psychodoidea</taxon>
        <taxon>Psychodidae</taxon>
        <taxon>Phlebotomus</taxon>
        <taxon>Phlebotomus</taxon>
    </lineage>
</organism>
<dbReference type="Proteomes" id="UP000092462">
    <property type="component" value="Unassembled WGS sequence"/>
</dbReference>